<comment type="caution">
    <text evidence="7">The sequence shown here is derived from an EMBL/GenBank/DDBJ whole genome shotgun (WGS) entry which is preliminary data.</text>
</comment>
<feature type="transmembrane region" description="Helical" evidence="5">
    <location>
        <begin position="126"/>
        <end position="145"/>
    </location>
</feature>
<keyword evidence="1" id="KW-0479">Metal-binding</keyword>
<dbReference type="InterPro" id="IPR013083">
    <property type="entry name" value="Znf_RING/FYVE/PHD"/>
</dbReference>
<keyword evidence="2 4" id="KW-0863">Zinc-finger</keyword>
<evidence type="ECO:0000259" key="6">
    <source>
        <dbReference type="PROSITE" id="PS50089"/>
    </source>
</evidence>
<proteinExistence type="predicted"/>
<feature type="transmembrane region" description="Helical" evidence="5">
    <location>
        <begin position="157"/>
        <end position="176"/>
    </location>
</feature>
<dbReference type="GO" id="GO:0008270">
    <property type="term" value="F:zinc ion binding"/>
    <property type="evidence" value="ECO:0007669"/>
    <property type="project" value="UniProtKB-KW"/>
</dbReference>
<dbReference type="PANTHER" id="PTHR47662:SF1">
    <property type="entry name" value="RING-TYPE DOMAIN-CONTAINING PROTEIN"/>
    <property type="match status" value="1"/>
</dbReference>
<feature type="transmembrane region" description="Helical" evidence="5">
    <location>
        <begin position="90"/>
        <end position="114"/>
    </location>
</feature>
<evidence type="ECO:0000313" key="7">
    <source>
        <dbReference type="EMBL" id="CAI2374037.1"/>
    </source>
</evidence>
<evidence type="ECO:0000256" key="1">
    <source>
        <dbReference type="ARBA" id="ARBA00022723"/>
    </source>
</evidence>
<feature type="transmembrane region" description="Helical" evidence="5">
    <location>
        <begin position="188"/>
        <end position="208"/>
    </location>
</feature>
<dbReference type="Pfam" id="PF13639">
    <property type="entry name" value="zf-RING_2"/>
    <property type="match status" value="1"/>
</dbReference>
<dbReference type="InterPro" id="IPR011016">
    <property type="entry name" value="Znf_RING-CH"/>
</dbReference>
<dbReference type="EMBL" id="CAMPGE010015413">
    <property type="protein sequence ID" value="CAI2374037.1"/>
    <property type="molecule type" value="Genomic_DNA"/>
</dbReference>
<dbReference type="SUPFAM" id="SSF57850">
    <property type="entry name" value="RING/U-box"/>
    <property type="match status" value="1"/>
</dbReference>
<evidence type="ECO:0000256" key="5">
    <source>
        <dbReference type="SAM" id="Phobius"/>
    </source>
</evidence>
<protein>
    <recommendedName>
        <fullName evidence="6">RING-type domain-containing protein</fullName>
    </recommendedName>
</protein>
<keyword evidence="5" id="KW-0812">Transmembrane</keyword>
<dbReference type="PROSITE" id="PS50089">
    <property type="entry name" value="ZF_RING_2"/>
    <property type="match status" value="1"/>
</dbReference>
<dbReference type="SMART" id="SM00744">
    <property type="entry name" value="RINGv"/>
    <property type="match status" value="1"/>
</dbReference>
<keyword evidence="5" id="KW-1133">Transmembrane helix</keyword>
<dbReference type="Gene3D" id="3.30.40.10">
    <property type="entry name" value="Zinc/RING finger domain, C3HC4 (zinc finger)"/>
    <property type="match status" value="1"/>
</dbReference>
<dbReference type="InterPro" id="IPR001841">
    <property type="entry name" value="Znf_RING"/>
</dbReference>
<dbReference type="CDD" id="cd16448">
    <property type="entry name" value="RING-H2"/>
    <property type="match status" value="1"/>
</dbReference>
<evidence type="ECO:0000313" key="8">
    <source>
        <dbReference type="Proteomes" id="UP001295684"/>
    </source>
</evidence>
<evidence type="ECO:0000256" key="2">
    <source>
        <dbReference type="ARBA" id="ARBA00022771"/>
    </source>
</evidence>
<reference evidence="7" key="1">
    <citation type="submission" date="2023-07" db="EMBL/GenBank/DDBJ databases">
        <authorList>
            <consortium name="AG Swart"/>
            <person name="Singh M."/>
            <person name="Singh A."/>
            <person name="Seah K."/>
            <person name="Emmerich C."/>
        </authorList>
    </citation>
    <scope>NUCLEOTIDE SEQUENCE</scope>
    <source>
        <strain evidence="7">DP1</strain>
    </source>
</reference>
<name>A0AAD1XJV7_EUPCR</name>
<organism evidence="7 8">
    <name type="scientific">Euplotes crassus</name>
    <dbReference type="NCBI Taxonomy" id="5936"/>
    <lineage>
        <taxon>Eukaryota</taxon>
        <taxon>Sar</taxon>
        <taxon>Alveolata</taxon>
        <taxon>Ciliophora</taxon>
        <taxon>Intramacronucleata</taxon>
        <taxon>Spirotrichea</taxon>
        <taxon>Hypotrichia</taxon>
        <taxon>Euplotida</taxon>
        <taxon>Euplotidae</taxon>
        <taxon>Moneuplotes</taxon>
    </lineage>
</organism>
<dbReference type="SMART" id="SM00184">
    <property type="entry name" value="RING"/>
    <property type="match status" value="1"/>
</dbReference>
<feature type="transmembrane region" description="Helical" evidence="5">
    <location>
        <begin position="215"/>
        <end position="237"/>
    </location>
</feature>
<keyword evidence="8" id="KW-1185">Reference proteome</keyword>
<feature type="domain" description="RING-type" evidence="6">
    <location>
        <begin position="282"/>
        <end position="325"/>
    </location>
</feature>
<dbReference type="Proteomes" id="UP001295684">
    <property type="component" value="Unassembled WGS sequence"/>
</dbReference>
<dbReference type="AlphaFoldDB" id="A0AAD1XJV7"/>
<dbReference type="PANTHER" id="PTHR47662">
    <property type="entry name" value="RING-TYPE DOMAIN-CONTAINING PROTEIN"/>
    <property type="match status" value="1"/>
</dbReference>
<sequence>MEEPARQIPEEPIEQDQDEGVVRRRRRMVQIAAPDLINRNIEYLEGGILRIINRIFPMPVDGVGEREAYSRFTSSELASYMINLLKERIIVLRLILTIFVIVFTNLTNVIFFLPNKNSKWDQLLKTMIYLTPVWQLIWFILLLMGKNYSKVYITIKLICISLICMTSVVAYLGVNVHPSLFQACDSRLIFIVCVINILSIMLCSFFVLFSIVLIIIASVISLIFAIAFLPFMLIYLLSYNTCKEGVNQAYKIYNINRMRSLYHSQQYANGPIQENGEGCGTCVICFLEFKEDVDYVLNFDCKHVFHQQCVEKWMNMNKNSCPLCRNKIF</sequence>
<evidence type="ECO:0000256" key="4">
    <source>
        <dbReference type="PROSITE-ProRule" id="PRU00175"/>
    </source>
</evidence>
<accession>A0AAD1XJV7</accession>
<keyword evidence="5" id="KW-0472">Membrane</keyword>
<gene>
    <name evidence="7" type="ORF">ECRASSUSDP1_LOCUS15387</name>
</gene>
<keyword evidence="3" id="KW-0862">Zinc</keyword>
<evidence type="ECO:0000256" key="3">
    <source>
        <dbReference type="ARBA" id="ARBA00022833"/>
    </source>
</evidence>